<evidence type="ECO:0000256" key="9">
    <source>
        <dbReference type="ARBA" id="ARBA00023004"/>
    </source>
</evidence>
<sequence>MAVYGARGRSYVLATALLAATSGVSINGAQAQQQSHERQYNFNIAAKPVTKAVNDIGRIAGLSVAFSENKAITASGRAVRGTMTAEKALATLLAGTGLSYRFSNNTIQILPAVTASSGEAGLLEDGTTVLQTITVQAAGAITEGSNSYTADTVTIGKGEQDIRHIPQSVSVVTRKHMDDRNVTTIDDALEEAPGVALYDSPMGARYVFSRGFMVDTYQYDGVNRSIYYPQANSFSEDMVAFDRVEVMRGATGLLQGAGNPGAAVNMVRKRPLDEKKLTVTQQGGSHRNFNTEVDATGPLNAEGSVRGRIAGSFNDREYFTDLAESRNLFLYGILEADITDKTTIGFGGSYKRKTSTPCFHGLPTYTDGSDIGLARDTCLGQSWNHWDTDQISVFADVTHEFNDDWKWKTSLNYWNEKHDVKYAFSEGAIDPLTLTGSTMYAGLFDMDSSNVSFDTYVDGKYDLFGRTHSVTFGASVNNLVSDNDYSLARLGVAQNVFDPVKIPEVSDEWMRENRFRGAKYRAKLRQEGIYGVTRLSIADPLTVILGGRVSWYKMTSRYRDTGEDFVSPYSENGVFTPYGGIVYDLNKDWTVYASYTSIFKPQDEVTASGKALKPIEGANYEVGVKGSLLDGQLNTSLALFRIDNKNRAEFDSDNYPCDTGMWGECYVASGKVRSQGFEVEASGELFSNMQLAASYTYAHTEYLEGKNDVSQSFATYNPEHIIKIWGDYQFADQLEGLSVGTGVRYQTKSSRKTRDISVTQPAYAVWSARVGYKINDHFSAALNVDNLFDKKYYQTVSAPGWGNFYGEPRSFTLSLKGEF</sequence>
<dbReference type="PANTHER" id="PTHR32552">
    <property type="entry name" value="FERRICHROME IRON RECEPTOR-RELATED"/>
    <property type="match status" value="1"/>
</dbReference>
<evidence type="ECO:0000256" key="8">
    <source>
        <dbReference type="ARBA" id="ARBA00022729"/>
    </source>
</evidence>
<comment type="subcellular location">
    <subcellularLocation>
        <location evidence="1 15">Cell outer membrane</location>
        <topology evidence="1 15">Multi-pass membrane protein</topology>
    </subcellularLocation>
</comment>
<dbReference type="InterPro" id="IPR010917">
    <property type="entry name" value="TonB_rcpt_CS"/>
</dbReference>
<gene>
    <name evidence="20" type="ORF">GCM10008943_27680</name>
</gene>
<keyword evidence="12 15" id="KW-0472">Membrane</keyword>
<dbReference type="Pfam" id="PF07715">
    <property type="entry name" value="Plug"/>
    <property type="match status" value="1"/>
</dbReference>
<dbReference type="Gene3D" id="2.40.170.20">
    <property type="entry name" value="TonB-dependent receptor, beta-barrel domain"/>
    <property type="match status" value="1"/>
</dbReference>
<dbReference type="CDD" id="cd01347">
    <property type="entry name" value="ligand_gated_channel"/>
    <property type="match status" value="1"/>
</dbReference>
<dbReference type="SMART" id="SM00965">
    <property type="entry name" value="STN"/>
    <property type="match status" value="1"/>
</dbReference>
<keyword evidence="10" id="KW-0406">Ion transport</keyword>
<dbReference type="RefSeq" id="WP_343806628.1">
    <property type="nucleotide sequence ID" value="NZ_BAAADE010000007.1"/>
</dbReference>
<keyword evidence="7 15" id="KW-0812">Transmembrane</keyword>
<feature type="signal peptide" evidence="18">
    <location>
        <begin position="1"/>
        <end position="31"/>
    </location>
</feature>
<keyword evidence="13 20" id="KW-0675">Receptor</keyword>
<dbReference type="InterPro" id="IPR011662">
    <property type="entry name" value="Secretin/TonB_short_N"/>
</dbReference>
<dbReference type="PROSITE" id="PS01156">
    <property type="entry name" value="TONB_DEPENDENT_REC_2"/>
    <property type="match status" value="1"/>
</dbReference>
<dbReference type="SUPFAM" id="SSF56935">
    <property type="entry name" value="Porins"/>
    <property type="match status" value="1"/>
</dbReference>
<dbReference type="InterPro" id="IPR039426">
    <property type="entry name" value="TonB-dep_rcpt-like"/>
</dbReference>
<evidence type="ECO:0000313" key="20">
    <source>
        <dbReference type="EMBL" id="GAA0610564.1"/>
    </source>
</evidence>
<dbReference type="Gene3D" id="3.55.50.30">
    <property type="match status" value="1"/>
</dbReference>
<dbReference type="PANTHER" id="PTHR32552:SF74">
    <property type="entry name" value="HYDROXAMATE SIDEROPHORE RECEPTOR FHUE"/>
    <property type="match status" value="1"/>
</dbReference>
<dbReference type="InterPro" id="IPR037066">
    <property type="entry name" value="Plug_dom_sf"/>
</dbReference>
<evidence type="ECO:0000256" key="3">
    <source>
        <dbReference type="ARBA" id="ARBA00021261"/>
    </source>
</evidence>
<accession>A0ABP3RHV9</accession>
<evidence type="ECO:0000256" key="1">
    <source>
        <dbReference type="ARBA" id="ARBA00004571"/>
    </source>
</evidence>
<evidence type="ECO:0000256" key="4">
    <source>
        <dbReference type="ARBA" id="ARBA00022448"/>
    </source>
</evidence>
<dbReference type="EMBL" id="BAAADE010000007">
    <property type="protein sequence ID" value="GAA0610564.1"/>
    <property type="molecule type" value="Genomic_DNA"/>
</dbReference>
<keyword evidence="9" id="KW-0408">Iron</keyword>
<evidence type="ECO:0000256" key="7">
    <source>
        <dbReference type="ARBA" id="ARBA00022692"/>
    </source>
</evidence>
<evidence type="ECO:0000256" key="6">
    <source>
        <dbReference type="ARBA" id="ARBA00022496"/>
    </source>
</evidence>
<evidence type="ECO:0000256" key="15">
    <source>
        <dbReference type="PROSITE-ProRule" id="PRU01360"/>
    </source>
</evidence>
<keyword evidence="11 17" id="KW-0798">TonB box</keyword>
<dbReference type="InterPro" id="IPR036942">
    <property type="entry name" value="Beta-barrel_TonB_sf"/>
</dbReference>
<evidence type="ECO:0000256" key="18">
    <source>
        <dbReference type="SAM" id="SignalP"/>
    </source>
</evidence>
<proteinExistence type="inferred from homology"/>
<dbReference type="InterPro" id="IPR010105">
    <property type="entry name" value="TonB_sidphr_rcpt"/>
</dbReference>
<evidence type="ECO:0000256" key="13">
    <source>
        <dbReference type="ARBA" id="ARBA00023170"/>
    </source>
</evidence>
<organism evidence="20 21">
    <name type="scientific">Paenochrobactrum glaciei</name>
    <dbReference type="NCBI Taxonomy" id="486407"/>
    <lineage>
        <taxon>Bacteria</taxon>
        <taxon>Pseudomonadati</taxon>
        <taxon>Pseudomonadota</taxon>
        <taxon>Alphaproteobacteria</taxon>
        <taxon>Hyphomicrobiales</taxon>
        <taxon>Brucellaceae</taxon>
        <taxon>Paenochrobactrum</taxon>
    </lineage>
</organism>
<dbReference type="InterPro" id="IPR012910">
    <property type="entry name" value="Plug_dom"/>
</dbReference>
<keyword evidence="6" id="KW-0410">Iron transport</keyword>
<evidence type="ECO:0000313" key="21">
    <source>
        <dbReference type="Proteomes" id="UP001424441"/>
    </source>
</evidence>
<keyword evidence="8 18" id="KW-0732">Signal</keyword>
<dbReference type="Gene3D" id="2.170.130.10">
    <property type="entry name" value="TonB-dependent receptor, plug domain"/>
    <property type="match status" value="1"/>
</dbReference>
<dbReference type="NCBIfam" id="TIGR01783">
    <property type="entry name" value="TonB-siderophor"/>
    <property type="match status" value="1"/>
</dbReference>
<feature type="domain" description="Secretin/TonB short N-terminal" evidence="19">
    <location>
        <begin position="62"/>
        <end position="112"/>
    </location>
</feature>
<evidence type="ECO:0000256" key="12">
    <source>
        <dbReference type="ARBA" id="ARBA00023136"/>
    </source>
</evidence>
<comment type="caution">
    <text evidence="20">The sequence shown here is derived from an EMBL/GenBank/DDBJ whole genome shotgun (WGS) entry which is preliminary data.</text>
</comment>
<evidence type="ECO:0000256" key="17">
    <source>
        <dbReference type="RuleBase" id="RU003357"/>
    </source>
</evidence>
<dbReference type="InterPro" id="IPR000531">
    <property type="entry name" value="Beta-barrel_TonB"/>
</dbReference>
<dbReference type="Pfam" id="PF00593">
    <property type="entry name" value="TonB_dep_Rec_b-barrel"/>
    <property type="match status" value="1"/>
</dbReference>
<name>A0ABP3RHV9_9HYPH</name>
<keyword evidence="5 15" id="KW-1134">Transmembrane beta strand</keyword>
<evidence type="ECO:0000256" key="10">
    <source>
        <dbReference type="ARBA" id="ARBA00023065"/>
    </source>
</evidence>
<feature type="chain" id="PRO_5045156002" description="Heme transporter BhuA" evidence="18">
    <location>
        <begin position="32"/>
        <end position="819"/>
    </location>
</feature>
<keyword evidence="14 15" id="KW-0998">Cell outer membrane</keyword>
<keyword evidence="4 15" id="KW-0813">Transport</keyword>
<evidence type="ECO:0000256" key="14">
    <source>
        <dbReference type="ARBA" id="ARBA00023237"/>
    </source>
</evidence>
<evidence type="ECO:0000256" key="11">
    <source>
        <dbReference type="ARBA" id="ARBA00023077"/>
    </source>
</evidence>
<protein>
    <recommendedName>
        <fullName evidence="3">Heme transporter BhuA</fullName>
    </recommendedName>
</protein>
<evidence type="ECO:0000256" key="5">
    <source>
        <dbReference type="ARBA" id="ARBA00022452"/>
    </source>
</evidence>
<feature type="short sequence motif" description="TonB C-terminal box" evidence="16">
    <location>
        <begin position="802"/>
        <end position="819"/>
    </location>
</feature>
<dbReference type="Proteomes" id="UP001424441">
    <property type="component" value="Unassembled WGS sequence"/>
</dbReference>
<comment type="similarity">
    <text evidence="2 15 17">Belongs to the TonB-dependent receptor family.</text>
</comment>
<reference evidence="21" key="1">
    <citation type="journal article" date="2019" name="Int. J. Syst. Evol. Microbiol.">
        <title>The Global Catalogue of Microorganisms (GCM) 10K type strain sequencing project: providing services to taxonomists for standard genome sequencing and annotation.</title>
        <authorList>
            <consortium name="The Broad Institute Genomics Platform"/>
            <consortium name="The Broad Institute Genome Sequencing Center for Infectious Disease"/>
            <person name="Wu L."/>
            <person name="Ma J."/>
        </authorList>
    </citation>
    <scope>NUCLEOTIDE SEQUENCE [LARGE SCALE GENOMIC DNA]</scope>
    <source>
        <strain evidence="21">JCM 15115</strain>
    </source>
</reference>
<evidence type="ECO:0000256" key="16">
    <source>
        <dbReference type="PROSITE-ProRule" id="PRU10144"/>
    </source>
</evidence>
<dbReference type="PROSITE" id="PS52016">
    <property type="entry name" value="TONB_DEPENDENT_REC_3"/>
    <property type="match status" value="1"/>
</dbReference>
<evidence type="ECO:0000259" key="19">
    <source>
        <dbReference type="SMART" id="SM00965"/>
    </source>
</evidence>
<dbReference type="Pfam" id="PF07660">
    <property type="entry name" value="STN"/>
    <property type="match status" value="1"/>
</dbReference>
<evidence type="ECO:0000256" key="2">
    <source>
        <dbReference type="ARBA" id="ARBA00009810"/>
    </source>
</evidence>
<keyword evidence="21" id="KW-1185">Reference proteome</keyword>